<keyword evidence="4" id="KW-1185">Reference proteome</keyword>
<evidence type="ECO:0000256" key="1">
    <source>
        <dbReference type="SAM" id="Coils"/>
    </source>
</evidence>
<dbReference type="GO" id="GO:0006139">
    <property type="term" value="P:nucleobase-containing compound metabolic process"/>
    <property type="evidence" value="ECO:0007669"/>
    <property type="project" value="InterPro"/>
</dbReference>
<dbReference type="Pfam" id="PF00575">
    <property type="entry name" value="S1"/>
    <property type="match status" value="1"/>
</dbReference>
<dbReference type="Gene3D" id="2.40.50.140">
    <property type="entry name" value="Nucleic acid-binding proteins"/>
    <property type="match status" value="1"/>
</dbReference>
<dbReference type="SMART" id="SM00316">
    <property type="entry name" value="S1"/>
    <property type="match status" value="1"/>
</dbReference>
<dbReference type="SUPFAM" id="SSF158832">
    <property type="entry name" value="Tex N-terminal region-like"/>
    <property type="match status" value="1"/>
</dbReference>
<dbReference type="InterPro" id="IPR023319">
    <property type="entry name" value="Tex-like_HTH_dom_sf"/>
</dbReference>
<dbReference type="FunFam" id="3.30.420.140:FF:000001">
    <property type="entry name" value="RNA-binding transcriptional accessory protein"/>
    <property type="match status" value="1"/>
</dbReference>
<dbReference type="GO" id="GO:0003735">
    <property type="term" value="F:structural constituent of ribosome"/>
    <property type="evidence" value="ECO:0007669"/>
    <property type="project" value="TreeGrafter"/>
</dbReference>
<dbReference type="InterPro" id="IPR018974">
    <property type="entry name" value="Tex-like_N"/>
</dbReference>
<reference evidence="4" key="1">
    <citation type="submission" date="2017-02" db="EMBL/GenBank/DDBJ databases">
        <authorList>
            <person name="Varghese N."/>
            <person name="Submissions S."/>
        </authorList>
    </citation>
    <scope>NUCLEOTIDE SEQUENCE [LARGE SCALE GENOMIC DNA]</scope>
    <source>
        <strain evidence="4">DSM 16521</strain>
    </source>
</reference>
<dbReference type="Proteomes" id="UP000189933">
    <property type="component" value="Unassembled WGS sequence"/>
</dbReference>
<dbReference type="FunFam" id="1.10.10.650:FF:000001">
    <property type="entry name" value="S1 RNA-binding domain 1"/>
    <property type="match status" value="1"/>
</dbReference>
<evidence type="ECO:0000313" key="3">
    <source>
        <dbReference type="EMBL" id="SJZ89517.1"/>
    </source>
</evidence>
<dbReference type="PANTHER" id="PTHR10724:SF10">
    <property type="entry name" value="S1 RNA-BINDING DOMAIN-CONTAINING PROTEIN 1"/>
    <property type="match status" value="1"/>
</dbReference>
<dbReference type="Pfam" id="PF09371">
    <property type="entry name" value="Tex_N"/>
    <property type="match status" value="1"/>
</dbReference>
<dbReference type="FunFam" id="2.40.50.140:FF:000051">
    <property type="entry name" value="RNA-binding transcriptional accessory protein"/>
    <property type="match status" value="1"/>
</dbReference>
<dbReference type="InterPro" id="IPR037027">
    <property type="entry name" value="YqgF/RNaseH-like_dom_sf"/>
</dbReference>
<dbReference type="InterPro" id="IPR055179">
    <property type="entry name" value="Tex-like_central_region"/>
</dbReference>
<dbReference type="PANTHER" id="PTHR10724">
    <property type="entry name" value="30S RIBOSOMAL PROTEIN S1"/>
    <property type="match status" value="1"/>
</dbReference>
<dbReference type="Gene3D" id="3.30.420.140">
    <property type="entry name" value="YqgF/RNase H-like domain"/>
    <property type="match status" value="1"/>
</dbReference>
<dbReference type="InterPro" id="IPR050437">
    <property type="entry name" value="Ribos_protein_bS1-like"/>
</dbReference>
<dbReference type="InterPro" id="IPR003029">
    <property type="entry name" value="S1_domain"/>
</dbReference>
<dbReference type="SUPFAM" id="SSF47781">
    <property type="entry name" value="RuvA domain 2-like"/>
    <property type="match status" value="2"/>
</dbReference>
<dbReference type="Pfam" id="PF12836">
    <property type="entry name" value="HHH_3"/>
    <property type="match status" value="1"/>
</dbReference>
<dbReference type="Gene3D" id="1.10.10.650">
    <property type="entry name" value="RuvA domain 2-like"/>
    <property type="match status" value="1"/>
</dbReference>
<dbReference type="InterPro" id="IPR006641">
    <property type="entry name" value="YqgF/RNaseH-like_dom"/>
</dbReference>
<dbReference type="Gene3D" id="1.10.3500.10">
    <property type="entry name" value="Tex N-terminal region-like"/>
    <property type="match status" value="1"/>
</dbReference>
<dbReference type="SUPFAM" id="SSF50249">
    <property type="entry name" value="Nucleic acid-binding proteins"/>
    <property type="match status" value="1"/>
</dbReference>
<dbReference type="InterPro" id="IPR032639">
    <property type="entry name" value="Tex_YqgF"/>
</dbReference>
<feature type="domain" description="S1 motif" evidence="2">
    <location>
        <begin position="645"/>
        <end position="714"/>
    </location>
</feature>
<evidence type="ECO:0000259" key="2">
    <source>
        <dbReference type="PROSITE" id="PS50126"/>
    </source>
</evidence>
<dbReference type="PROSITE" id="PS50126">
    <property type="entry name" value="S1"/>
    <property type="match status" value="1"/>
</dbReference>
<dbReference type="Gene3D" id="1.10.150.310">
    <property type="entry name" value="Tex RuvX-like domain-like"/>
    <property type="match status" value="1"/>
</dbReference>
<dbReference type="FunFam" id="1.10.150.310:FF:000001">
    <property type="entry name" value="RNA-binding transcriptional accessory protein"/>
    <property type="match status" value="1"/>
</dbReference>
<dbReference type="Pfam" id="PF17674">
    <property type="entry name" value="HHH_9"/>
    <property type="match status" value="1"/>
</dbReference>
<dbReference type="SMART" id="SM00732">
    <property type="entry name" value="YqgFc"/>
    <property type="match status" value="1"/>
</dbReference>
<gene>
    <name evidence="3" type="ORF">SAMN02745885_01226</name>
</gene>
<dbReference type="InterPro" id="IPR044146">
    <property type="entry name" value="S1_Tex"/>
</dbReference>
<feature type="coiled-coil region" evidence="1">
    <location>
        <begin position="59"/>
        <end position="93"/>
    </location>
</feature>
<sequence>MFANLIAAELGLKPWQVENTIKLLDEENTVPFIARYRKEATGELDENQIRMIAERVNYLRNLEKRKEDVIRHIAELEQLTPELEAAIRQATRLSEVEDLYRPYRPKRRTRATVAREKGLEPLARILWAQDPAAGSPIVAAQAFVNPDLGVESAEAALAGALDILAEEVSDQAEYRQYLREYTRRHGYIKAKKVKEGITPFDMYADYQEPLKSIPPHRVLAINRGEKEEVLKVGIAVEEGPILAWLRGQIIKDSASPFAEVLTEMLNDSYKRLLAPSIERELRQELTEKAEEQAIKVFGANLKQLLLQPPVRNVKVLGIDPGYRTGCKLAVVDETGKVVAIGVIYPHPPQSQEAEARAELARLVQDHGVDLIAIGNGTASRETEQVVAAAIREYSLPVQYCIVSEAGASVYSASKLAAEEFPDFDLTQRSAVSIARRLQDPLAELVKIEPKSIGVGQYQHDVNPKRLEEVLGQVVESAVNSVGVDLNTASFALLQYVAGIKTNVAKNIVAYREQHGKFRTRAELLKVPRLGQATFVQCAGFLRLPDGDNPLENTPVHPESYGLAEQILARIGFQPADLRQPERLKALSQALAQLDPQQVAAELGAGVPTVRDIFEALQKPGRDPREDLPKPIFRQDVTSLDNLQEGMILTGTVRNIVDFGVFVDIGVKQDGLIHISRLTSRYIKHPLEVVKVGDILKVKVISIDRERGRIGLSLRDVEQ</sequence>
<dbReference type="SUPFAM" id="SSF53098">
    <property type="entry name" value="Ribonuclease H-like"/>
    <property type="match status" value="1"/>
</dbReference>
<dbReference type="GO" id="GO:0006412">
    <property type="term" value="P:translation"/>
    <property type="evidence" value="ECO:0007669"/>
    <property type="project" value="TreeGrafter"/>
</dbReference>
<dbReference type="InterPro" id="IPR012337">
    <property type="entry name" value="RNaseH-like_sf"/>
</dbReference>
<dbReference type="AlphaFoldDB" id="A0A1T4PDV7"/>
<accession>A0A1T4PDV7</accession>
<dbReference type="Pfam" id="PF16921">
    <property type="entry name" value="Tex_YqgF"/>
    <property type="match status" value="1"/>
</dbReference>
<protein>
    <recommendedName>
        <fullName evidence="2">S1 motif domain-containing protein</fullName>
    </recommendedName>
</protein>
<dbReference type="GO" id="GO:0003729">
    <property type="term" value="F:mRNA binding"/>
    <property type="evidence" value="ECO:0007669"/>
    <property type="project" value="TreeGrafter"/>
</dbReference>
<name>A0A1T4PDV7_9FIRM</name>
<dbReference type="InterPro" id="IPR012340">
    <property type="entry name" value="NA-bd_OB-fold"/>
</dbReference>
<dbReference type="Pfam" id="PF22706">
    <property type="entry name" value="Tex_central_region"/>
    <property type="match status" value="1"/>
</dbReference>
<proteinExistence type="predicted"/>
<keyword evidence="1" id="KW-0175">Coiled coil</keyword>
<dbReference type="InterPro" id="IPR023323">
    <property type="entry name" value="Tex-like_dom_sf"/>
</dbReference>
<dbReference type="EMBL" id="FUXM01000011">
    <property type="protein sequence ID" value="SJZ89517.1"/>
    <property type="molecule type" value="Genomic_DNA"/>
</dbReference>
<dbReference type="CDD" id="cd05685">
    <property type="entry name" value="S1_Tex"/>
    <property type="match status" value="1"/>
</dbReference>
<organism evidence="3 4">
    <name type="scientific">Carboxydocella sporoproducens DSM 16521</name>
    <dbReference type="NCBI Taxonomy" id="1121270"/>
    <lineage>
        <taxon>Bacteria</taxon>
        <taxon>Bacillati</taxon>
        <taxon>Bacillota</taxon>
        <taxon>Clostridia</taxon>
        <taxon>Eubacteriales</taxon>
        <taxon>Clostridiales Family XVI. Incertae Sedis</taxon>
        <taxon>Carboxydocella</taxon>
    </lineage>
</organism>
<dbReference type="InterPro" id="IPR041692">
    <property type="entry name" value="HHH_9"/>
</dbReference>
<dbReference type="GO" id="GO:0005737">
    <property type="term" value="C:cytoplasm"/>
    <property type="evidence" value="ECO:0007669"/>
    <property type="project" value="UniProtKB-ARBA"/>
</dbReference>
<dbReference type="InterPro" id="IPR010994">
    <property type="entry name" value="RuvA_2-like"/>
</dbReference>
<evidence type="ECO:0000313" key="4">
    <source>
        <dbReference type="Proteomes" id="UP000189933"/>
    </source>
</evidence>